<evidence type="ECO:0000256" key="3">
    <source>
        <dbReference type="ARBA" id="ARBA00023004"/>
    </source>
</evidence>
<dbReference type="SUPFAM" id="SSF46626">
    <property type="entry name" value="Cytochrome c"/>
    <property type="match status" value="1"/>
</dbReference>
<evidence type="ECO:0000256" key="1">
    <source>
        <dbReference type="ARBA" id="ARBA00022617"/>
    </source>
</evidence>
<evidence type="ECO:0000259" key="5">
    <source>
        <dbReference type="PROSITE" id="PS51007"/>
    </source>
</evidence>
<accession>A0A2T2WSW1</accession>
<reference evidence="6 7" key="1">
    <citation type="journal article" date="2014" name="BMC Genomics">
        <title>Comparison of environmental and isolate Sulfobacillus genomes reveals diverse carbon, sulfur, nitrogen, and hydrogen metabolisms.</title>
        <authorList>
            <person name="Justice N.B."/>
            <person name="Norman A."/>
            <person name="Brown C.T."/>
            <person name="Singh A."/>
            <person name="Thomas B.C."/>
            <person name="Banfield J.F."/>
        </authorList>
    </citation>
    <scope>NUCLEOTIDE SEQUENCE [LARGE SCALE GENOMIC DNA]</scope>
    <source>
        <strain evidence="6">AMDSBA5</strain>
    </source>
</reference>
<dbReference type="Gene3D" id="1.10.760.10">
    <property type="entry name" value="Cytochrome c-like domain"/>
    <property type="match status" value="1"/>
</dbReference>
<evidence type="ECO:0000256" key="2">
    <source>
        <dbReference type="ARBA" id="ARBA00022723"/>
    </source>
</evidence>
<name>A0A2T2WSW1_SULTH</name>
<dbReference type="InterPro" id="IPR036909">
    <property type="entry name" value="Cyt_c-like_dom_sf"/>
</dbReference>
<evidence type="ECO:0000313" key="6">
    <source>
        <dbReference type="EMBL" id="PSR25283.1"/>
    </source>
</evidence>
<sequence length="233" mass="25937">MVCAFSPFVGVLWSRSSAAQPSSVLHHPIWSHAHIVAVAGTRIFDGVGTLAPKHLRSLYGTRVSCCRYKKRRHGANPKCLVTRCRQFKEAFVTVRKLLFSVVVLAGTWAFLGPKAGASVLNPFRHFFDHHEPVKPKTPKEIKPSWALGQKLYVRACESCHGPKGNGEGFWVLPTGEKAPALNHLNPSETTPEFLTQMIAQGKGMMPQWSLVLNRVQIESLVQYLRSINTQDTN</sequence>
<comment type="caution">
    <text evidence="6">The sequence shown here is derived from an EMBL/GenBank/DDBJ whole genome shotgun (WGS) entry which is preliminary data.</text>
</comment>
<proteinExistence type="predicted"/>
<dbReference type="Proteomes" id="UP000242705">
    <property type="component" value="Unassembled WGS sequence"/>
</dbReference>
<dbReference type="PROSITE" id="PS51007">
    <property type="entry name" value="CYTC"/>
    <property type="match status" value="1"/>
</dbReference>
<organism evidence="6 7">
    <name type="scientific">Sulfobacillus thermosulfidooxidans</name>
    <dbReference type="NCBI Taxonomy" id="28034"/>
    <lineage>
        <taxon>Bacteria</taxon>
        <taxon>Bacillati</taxon>
        <taxon>Bacillota</taxon>
        <taxon>Clostridia</taxon>
        <taxon>Eubacteriales</taxon>
        <taxon>Clostridiales Family XVII. Incertae Sedis</taxon>
        <taxon>Sulfobacillus</taxon>
    </lineage>
</organism>
<gene>
    <name evidence="6" type="ORF">C7B47_12590</name>
</gene>
<dbReference type="AlphaFoldDB" id="A0A2T2WSW1"/>
<dbReference type="EMBL" id="PXYX01000033">
    <property type="protein sequence ID" value="PSR25283.1"/>
    <property type="molecule type" value="Genomic_DNA"/>
</dbReference>
<dbReference type="GO" id="GO:0020037">
    <property type="term" value="F:heme binding"/>
    <property type="evidence" value="ECO:0007669"/>
    <property type="project" value="InterPro"/>
</dbReference>
<feature type="domain" description="Cytochrome c" evidence="5">
    <location>
        <begin position="143"/>
        <end position="228"/>
    </location>
</feature>
<dbReference type="GO" id="GO:0046872">
    <property type="term" value="F:metal ion binding"/>
    <property type="evidence" value="ECO:0007669"/>
    <property type="project" value="UniProtKB-KW"/>
</dbReference>
<dbReference type="GO" id="GO:0009055">
    <property type="term" value="F:electron transfer activity"/>
    <property type="evidence" value="ECO:0007669"/>
    <property type="project" value="InterPro"/>
</dbReference>
<dbReference type="InterPro" id="IPR009056">
    <property type="entry name" value="Cyt_c-like_dom"/>
</dbReference>
<keyword evidence="2 4" id="KW-0479">Metal-binding</keyword>
<evidence type="ECO:0000256" key="4">
    <source>
        <dbReference type="PROSITE-ProRule" id="PRU00433"/>
    </source>
</evidence>
<keyword evidence="1 4" id="KW-0349">Heme</keyword>
<keyword evidence="3 4" id="KW-0408">Iron</keyword>
<evidence type="ECO:0000313" key="7">
    <source>
        <dbReference type="Proteomes" id="UP000242705"/>
    </source>
</evidence>
<protein>
    <recommendedName>
        <fullName evidence="5">Cytochrome c domain-containing protein</fullName>
    </recommendedName>
</protein>
<dbReference type="Pfam" id="PF13442">
    <property type="entry name" value="Cytochrome_CBB3"/>
    <property type="match status" value="1"/>
</dbReference>